<dbReference type="GO" id="GO:0071011">
    <property type="term" value="C:precatalytic spliceosome"/>
    <property type="evidence" value="ECO:0007669"/>
    <property type="project" value="TreeGrafter"/>
</dbReference>
<name>A0AAV0IRQ4_9ROSI</name>
<accession>A0AAV0IRQ4</accession>
<protein>
    <recommendedName>
        <fullName evidence="5">Prp31 C-terminal domain-containing protein</fullName>
    </recommendedName>
</protein>
<evidence type="ECO:0000256" key="3">
    <source>
        <dbReference type="ARBA" id="ARBA00023274"/>
    </source>
</evidence>
<feature type="domain" description="Prp31 C-terminal" evidence="5">
    <location>
        <begin position="20"/>
        <end position="81"/>
    </location>
</feature>
<keyword evidence="7" id="KW-1185">Reference proteome</keyword>
<evidence type="ECO:0000256" key="2">
    <source>
        <dbReference type="ARBA" id="ARBA00023242"/>
    </source>
</evidence>
<evidence type="ECO:0000313" key="6">
    <source>
        <dbReference type="EMBL" id="CAI0399472.1"/>
    </source>
</evidence>
<evidence type="ECO:0000256" key="1">
    <source>
        <dbReference type="ARBA" id="ARBA00004123"/>
    </source>
</evidence>
<dbReference type="AlphaFoldDB" id="A0AAV0IRQ4"/>
<dbReference type="GO" id="GO:0046540">
    <property type="term" value="C:U4/U6 x U5 tri-snRNP complex"/>
    <property type="evidence" value="ECO:0007669"/>
    <property type="project" value="InterPro"/>
</dbReference>
<dbReference type="Pfam" id="PF09785">
    <property type="entry name" value="Prp31_C"/>
    <property type="match status" value="1"/>
</dbReference>
<evidence type="ECO:0000313" key="7">
    <source>
        <dbReference type="Proteomes" id="UP001154282"/>
    </source>
</evidence>
<reference evidence="6" key="1">
    <citation type="submission" date="2022-08" db="EMBL/GenBank/DDBJ databases">
        <authorList>
            <person name="Gutierrez-Valencia J."/>
        </authorList>
    </citation>
    <scope>NUCLEOTIDE SEQUENCE</scope>
</reference>
<sequence length="97" mass="10416">MCSERRLIEPVIELSLWIMQEKGEGYGMLGQAGGRKDGVAARQSKPAAKKCRDRQFGSSGTTSGLTSSLAFALVQGIELSNHKLPHINCAVESKVPT</sequence>
<dbReference type="InterPro" id="IPR019175">
    <property type="entry name" value="Prp31_C"/>
</dbReference>
<organism evidence="6 7">
    <name type="scientific">Linum tenue</name>
    <dbReference type="NCBI Taxonomy" id="586396"/>
    <lineage>
        <taxon>Eukaryota</taxon>
        <taxon>Viridiplantae</taxon>
        <taxon>Streptophyta</taxon>
        <taxon>Embryophyta</taxon>
        <taxon>Tracheophyta</taxon>
        <taxon>Spermatophyta</taxon>
        <taxon>Magnoliopsida</taxon>
        <taxon>eudicotyledons</taxon>
        <taxon>Gunneridae</taxon>
        <taxon>Pentapetalae</taxon>
        <taxon>rosids</taxon>
        <taxon>fabids</taxon>
        <taxon>Malpighiales</taxon>
        <taxon>Linaceae</taxon>
        <taxon>Linum</taxon>
    </lineage>
</organism>
<dbReference type="PANTHER" id="PTHR13904:SF0">
    <property type="entry name" value="U4_U6 SMALL NUCLEAR RIBONUCLEOPROTEIN PRP31"/>
    <property type="match status" value="1"/>
</dbReference>
<dbReference type="GO" id="GO:0000244">
    <property type="term" value="P:spliceosomal tri-snRNP complex assembly"/>
    <property type="evidence" value="ECO:0007669"/>
    <property type="project" value="InterPro"/>
</dbReference>
<comment type="subcellular location">
    <subcellularLocation>
        <location evidence="1">Nucleus</location>
    </subcellularLocation>
</comment>
<dbReference type="EMBL" id="CAMGYJ010000004">
    <property type="protein sequence ID" value="CAI0399472.1"/>
    <property type="molecule type" value="Genomic_DNA"/>
</dbReference>
<proteinExistence type="predicted"/>
<keyword evidence="2" id="KW-0539">Nucleus</keyword>
<evidence type="ECO:0000256" key="4">
    <source>
        <dbReference type="SAM" id="MobiDB-lite"/>
    </source>
</evidence>
<dbReference type="PANTHER" id="PTHR13904">
    <property type="entry name" value="PRE-MRNA SPLICING FACTOR PRP31"/>
    <property type="match status" value="1"/>
</dbReference>
<dbReference type="Proteomes" id="UP001154282">
    <property type="component" value="Unassembled WGS sequence"/>
</dbReference>
<dbReference type="GO" id="GO:0005687">
    <property type="term" value="C:U4 snRNP"/>
    <property type="evidence" value="ECO:0007669"/>
    <property type="project" value="TreeGrafter"/>
</dbReference>
<keyword evidence="3" id="KW-0687">Ribonucleoprotein</keyword>
<comment type="caution">
    <text evidence="6">The sequence shown here is derived from an EMBL/GenBank/DDBJ whole genome shotgun (WGS) entry which is preliminary data.</text>
</comment>
<gene>
    <name evidence="6" type="ORF">LITE_LOCUS10322</name>
</gene>
<dbReference type="InterPro" id="IPR027105">
    <property type="entry name" value="Prp31"/>
</dbReference>
<evidence type="ECO:0000259" key="5">
    <source>
        <dbReference type="Pfam" id="PF09785"/>
    </source>
</evidence>
<feature type="region of interest" description="Disordered" evidence="4">
    <location>
        <begin position="33"/>
        <end position="65"/>
    </location>
</feature>